<accession>A0A848MJI3</accession>
<keyword evidence="1" id="KW-0812">Transmembrane</keyword>
<protein>
    <submittedName>
        <fullName evidence="2">Uncharacterized protein</fullName>
    </submittedName>
</protein>
<keyword evidence="1" id="KW-1133">Transmembrane helix</keyword>
<sequence length="128" mass="14201">MSHLIEKFKHNKIPKIKNYYFPKPVCAVVLNFCYANQHNICTSSLYRAILNHNNLHPSVGIGIILFLISLEFVIACYGLIPACPMYTETSGNPLLRKDRRSTIAVRASINAQCIIPAVCDLAADAPAI</sequence>
<reference evidence="2 3" key="1">
    <citation type="submission" date="2020-01" db="EMBL/GenBank/DDBJ databases">
        <authorList>
            <person name="Lee S.D."/>
        </authorList>
    </citation>
    <scope>NUCLEOTIDE SEQUENCE [LARGE SCALE GENOMIC DNA]</scope>
    <source>
        <strain evidence="2 3">SAP-1</strain>
    </source>
</reference>
<dbReference type="RefSeq" id="WP_169404156.1">
    <property type="nucleotide sequence ID" value="NZ_JAADJU010000008.1"/>
</dbReference>
<evidence type="ECO:0000313" key="3">
    <source>
        <dbReference type="Proteomes" id="UP000585363"/>
    </source>
</evidence>
<gene>
    <name evidence="2" type="ORF">GW590_16465</name>
</gene>
<dbReference type="Proteomes" id="UP000585363">
    <property type="component" value="Unassembled WGS sequence"/>
</dbReference>
<organism evidence="2 3">
    <name type="scientific">Rouxiella aceris</name>
    <dbReference type="NCBI Taxonomy" id="2703884"/>
    <lineage>
        <taxon>Bacteria</taxon>
        <taxon>Pseudomonadati</taxon>
        <taxon>Pseudomonadota</taxon>
        <taxon>Gammaproteobacteria</taxon>
        <taxon>Enterobacterales</taxon>
        <taxon>Yersiniaceae</taxon>
        <taxon>Rouxiella</taxon>
    </lineage>
</organism>
<evidence type="ECO:0000256" key="1">
    <source>
        <dbReference type="SAM" id="Phobius"/>
    </source>
</evidence>
<name>A0A848MJI3_9GAMM</name>
<keyword evidence="3" id="KW-1185">Reference proteome</keyword>
<feature type="transmembrane region" description="Helical" evidence="1">
    <location>
        <begin position="59"/>
        <end position="80"/>
    </location>
</feature>
<dbReference type="AlphaFoldDB" id="A0A848MJI3"/>
<dbReference type="EMBL" id="JAADJU010000008">
    <property type="protein sequence ID" value="NMP28457.1"/>
    <property type="molecule type" value="Genomic_DNA"/>
</dbReference>
<keyword evidence="1" id="KW-0472">Membrane</keyword>
<evidence type="ECO:0000313" key="2">
    <source>
        <dbReference type="EMBL" id="NMP28457.1"/>
    </source>
</evidence>
<reference evidence="2 3" key="2">
    <citation type="submission" date="2020-06" db="EMBL/GenBank/DDBJ databases">
        <title>Polyphasic characterization of a Rahnella strain isolated from tree sap.</title>
        <authorList>
            <person name="Kim I.S."/>
        </authorList>
    </citation>
    <scope>NUCLEOTIDE SEQUENCE [LARGE SCALE GENOMIC DNA]</scope>
    <source>
        <strain evidence="2 3">SAP-1</strain>
    </source>
</reference>
<comment type="caution">
    <text evidence="2">The sequence shown here is derived from an EMBL/GenBank/DDBJ whole genome shotgun (WGS) entry which is preliminary data.</text>
</comment>
<proteinExistence type="predicted"/>